<dbReference type="Pfam" id="PF00795">
    <property type="entry name" value="CN_hydrolase"/>
    <property type="match status" value="1"/>
</dbReference>
<dbReference type="GO" id="GO:0033388">
    <property type="term" value="P:putrescine biosynthetic process from arginine"/>
    <property type="evidence" value="ECO:0007669"/>
    <property type="project" value="TreeGrafter"/>
</dbReference>
<dbReference type="Proteomes" id="UP000288102">
    <property type="component" value="Unassembled WGS sequence"/>
</dbReference>
<keyword evidence="4" id="KW-1185">Reference proteome</keyword>
<dbReference type="OrthoDB" id="9803818at2"/>
<evidence type="ECO:0000259" key="2">
    <source>
        <dbReference type="PROSITE" id="PS50263"/>
    </source>
</evidence>
<dbReference type="RefSeq" id="WP_127339489.1">
    <property type="nucleotide sequence ID" value="NZ_QWDM01000011.1"/>
</dbReference>
<protein>
    <submittedName>
        <fullName evidence="3">Carbon-nitrogen hydrolase family protein</fullName>
    </submittedName>
</protein>
<dbReference type="InterPro" id="IPR050345">
    <property type="entry name" value="Aliph_Amidase/BUP"/>
</dbReference>
<gene>
    <name evidence="3" type="ORF">D0817_16770</name>
</gene>
<feature type="domain" description="CN hydrolase" evidence="2">
    <location>
        <begin position="1"/>
        <end position="234"/>
    </location>
</feature>
<organism evidence="3 4">
    <name type="scientific">Flavobacterium cupreum</name>
    <dbReference type="NCBI Taxonomy" id="2133766"/>
    <lineage>
        <taxon>Bacteria</taxon>
        <taxon>Pseudomonadati</taxon>
        <taxon>Bacteroidota</taxon>
        <taxon>Flavobacteriia</taxon>
        <taxon>Flavobacteriales</taxon>
        <taxon>Flavobacteriaceae</taxon>
        <taxon>Flavobacterium</taxon>
    </lineage>
</organism>
<name>A0A434A4C4_9FLAO</name>
<evidence type="ECO:0000256" key="1">
    <source>
        <dbReference type="ARBA" id="ARBA00022801"/>
    </source>
</evidence>
<dbReference type="InterPro" id="IPR003010">
    <property type="entry name" value="C-N_Hydrolase"/>
</dbReference>
<reference evidence="4" key="1">
    <citation type="journal article" date="2019" name="Syst. Appl. Microbiol.">
        <title>Flavobacterium circumlabens sp. nov. and Flavobacterium cupreum sp. nov., two psychrotrophic species isolated from Antarctic environmental samples.</title>
        <authorList>
            <person name="Kralova S."/>
            <person name="Busse H.-J."/>
            <person name="Svec P."/>
            <person name="Maslanova I."/>
            <person name="Stankova E."/>
            <person name="Bartak M."/>
            <person name="Sedlacek I."/>
        </authorList>
    </citation>
    <scope>NUCLEOTIDE SEQUENCE [LARGE SCALE GENOMIC DNA]</scope>
    <source>
        <strain evidence="4">CCM 8825</strain>
    </source>
</reference>
<dbReference type="SUPFAM" id="SSF56317">
    <property type="entry name" value="Carbon-nitrogen hydrolase"/>
    <property type="match status" value="1"/>
</dbReference>
<evidence type="ECO:0000313" key="4">
    <source>
        <dbReference type="Proteomes" id="UP000288102"/>
    </source>
</evidence>
<dbReference type="AlphaFoldDB" id="A0A434A4C4"/>
<dbReference type="PANTHER" id="PTHR43674">
    <property type="entry name" value="NITRILASE C965.09-RELATED"/>
    <property type="match status" value="1"/>
</dbReference>
<comment type="caution">
    <text evidence="3">The sequence shown here is derived from an EMBL/GenBank/DDBJ whole genome shotgun (WGS) entry which is preliminary data.</text>
</comment>
<evidence type="ECO:0000313" key="3">
    <source>
        <dbReference type="EMBL" id="RUT69164.1"/>
    </source>
</evidence>
<proteinExistence type="predicted"/>
<dbReference type="CDD" id="cd07197">
    <property type="entry name" value="nitrilase"/>
    <property type="match status" value="1"/>
</dbReference>
<dbReference type="InterPro" id="IPR036526">
    <property type="entry name" value="C-N_Hydrolase_sf"/>
</dbReference>
<sequence length="250" mass="27899">MNIALAQIKPLKGDIPANIEKHLKFIEIASSLKATSVFFPELSLTGYEPELAKALATHPDDGRMDTFQQISNRKEMTIGVGIPTKAENRIRISMIVFRPNQEKLTYSKQQLHEDEFPYFENGHEQVLIEIENQKIIPAICYESLQTAHAEKASKLGGEIYLASVAKSQNGIEKAFVHYPKVAQKYSMPVLMANSIGQCDNFISVGGSAVWTKEGKLAGQLDNKNEGVIVFNTETEEITKHSIQENSLYTL</sequence>
<keyword evidence="1 3" id="KW-0378">Hydrolase</keyword>
<accession>A0A434A4C4</accession>
<dbReference type="EMBL" id="QWDM01000011">
    <property type="protein sequence ID" value="RUT69164.1"/>
    <property type="molecule type" value="Genomic_DNA"/>
</dbReference>
<dbReference type="Gene3D" id="3.60.110.10">
    <property type="entry name" value="Carbon-nitrogen hydrolase"/>
    <property type="match status" value="1"/>
</dbReference>
<dbReference type="PANTHER" id="PTHR43674:SF2">
    <property type="entry name" value="BETA-UREIDOPROPIONASE"/>
    <property type="match status" value="1"/>
</dbReference>
<dbReference type="PROSITE" id="PS50263">
    <property type="entry name" value="CN_HYDROLASE"/>
    <property type="match status" value="1"/>
</dbReference>
<dbReference type="GO" id="GO:0050126">
    <property type="term" value="F:N-carbamoylputrescine amidase activity"/>
    <property type="evidence" value="ECO:0007669"/>
    <property type="project" value="TreeGrafter"/>
</dbReference>